<dbReference type="Proteomes" id="UP000799754">
    <property type="component" value="Unassembled WGS sequence"/>
</dbReference>
<comment type="caution">
    <text evidence="1">The sequence shown here is derived from an EMBL/GenBank/DDBJ whole genome shotgun (WGS) entry which is preliminary data.</text>
</comment>
<accession>A0ACB6RWB6</accession>
<organism evidence="1 2">
    <name type="scientific">Macroventuria anomochaeta</name>
    <dbReference type="NCBI Taxonomy" id="301207"/>
    <lineage>
        <taxon>Eukaryota</taxon>
        <taxon>Fungi</taxon>
        <taxon>Dikarya</taxon>
        <taxon>Ascomycota</taxon>
        <taxon>Pezizomycotina</taxon>
        <taxon>Dothideomycetes</taxon>
        <taxon>Pleosporomycetidae</taxon>
        <taxon>Pleosporales</taxon>
        <taxon>Pleosporineae</taxon>
        <taxon>Didymellaceae</taxon>
        <taxon>Macroventuria</taxon>
    </lineage>
</organism>
<dbReference type="EMBL" id="MU006725">
    <property type="protein sequence ID" value="KAF2625433.1"/>
    <property type="molecule type" value="Genomic_DNA"/>
</dbReference>
<evidence type="ECO:0000313" key="1">
    <source>
        <dbReference type="EMBL" id="KAF2625433.1"/>
    </source>
</evidence>
<proteinExistence type="predicted"/>
<keyword evidence="2" id="KW-1185">Reference proteome</keyword>
<evidence type="ECO:0000313" key="2">
    <source>
        <dbReference type="Proteomes" id="UP000799754"/>
    </source>
</evidence>
<name>A0ACB6RWB6_9PLEO</name>
<gene>
    <name evidence="1" type="ORF">BU25DRAFT_412485</name>
</gene>
<sequence length="78" mass="9129">METMWKDKFEWIRTEVEDMGESDIMVFPLVLHPDTSGMAHVIGMIERIVTYLKDWGDEVDFCTFEDVAKEWKAKNAVS</sequence>
<protein>
    <submittedName>
        <fullName evidence="1">Uncharacterized protein</fullName>
    </submittedName>
</protein>
<reference evidence="1" key="1">
    <citation type="journal article" date="2020" name="Stud. Mycol.">
        <title>101 Dothideomycetes genomes: a test case for predicting lifestyles and emergence of pathogens.</title>
        <authorList>
            <person name="Haridas S."/>
            <person name="Albert R."/>
            <person name="Binder M."/>
            <person name="Bloem J."/>
            <person name="Labutti K."/>
            <person name="Salamov A."/>
            <person name="Andreopoulos B."/>
            <person name="Baker S."/>
            <person name="Barry K."/>
            <person name="Bills G."/>
            <person name="Bluhm B."/>
            <person name="Cannon C."/>
            <person name="Castanera R."/>
            <person name="Culley D."/>
            <person name="Daum C."/>
            <person name="Ezra D."/>
            <person name="Gonzalez J."/>
            <person name="Henrissat B."/>
            <person name="Kuo A."/>
            <person name="Liang C."/>
            <person name="Lipzen A."/>
            <person name="Lutzoni F."/>
            <person name="Magnuson J."/>
            <person name="Mondo S."/>
            <person name="Nolan M."/>
            <person name="Ohm R."/>
            <person name="Pangilinan J."/>
            <person name="Park H.-J."/>
            <person name="Ramirez L."/>
            <person name="Alfaro M."/>
            <person name="Sun H."/>
            <person name="Tritt A."/>
            <person name="Yoshinaga Y."/>
            <person name="Zwiers L.-H."/>
            <person name="Turgeon B."/>
            <person name="Goodwin S."/>
            <person name="Spatafora J."/>
            <person name="Crous P."/>
            <person name="Grigoriev I."/>
        </authorList>
    </citation>
    <scope>NUCLEOTIDE SEQUENCE</scope>
    <source>
        <strain evidence="1">CBS 525.71</strain>
    </source>
</reference>